<keyword evidence="11" id="KW-1185">Reference proteome</keyword>
<dbReference type="Pfam" id="PF25601">
    <property type="entry name" value="AAA_lid_14"/>
    <property type="match status" value="1"/>
</dbReference>
<dbReference type="SUPFAM" id="SSF52540">
    <property type="entry name" value="P-loop containing nucleoside triphosphate hydrolases"/>
    <property type="match status" value="1"/>
</dbReference>
<dbReference type="SMART" id="SM00382">
    <property type="entry name" value="AAA"/>
    <property type="match status" value="1"/>
</dbReference>
<keyword evidence="4" id="KW-0238">DNA-binding</keyword>
<keyword evidence="5" id="KW-0010">Activator</keyword>
<dbReference type="GO" id="GO:0005524">
    <property type="term" value="F:ATP binding"/>
    <property type="evidence" value="ECO:0007669"/>
    <property type="project" value="UniProtKB-KW"/>
</dbReference>
<keyword evidence="3" id="KW-0805">Transcription regulation</keyword>
<dbReference type="InterPro" id="IPR027417">
    <property type="entry name" value="P-loop_NTPase"/>
</dbReference>
<dbReference type="InterPro" id="IPR009057">
    <property type="entry name" value="Homeodomain-like_sf"/>
</dbReference>
<evidence type="ECO:0000256" key="2">
    <source>
        <dbReference type="ARBA" id="ARBA00022840"/>
    </source>
</evidence>
<keyword evidence="2" id="KW-0067">ATP-binding</keyword>
<dbReference type="FunFam" id="3.40.50.300:FF:000006">
    <property type="entry name" value="DNA-binding transcriptional regulator NtrC"/>
    <property type="match status" value="1"/>
</dbReference>
<evidence type="ECO:0000259" key="8">
    <source>
        <dbReference type="PROSITE" id="PS50045"/>
    </source>
</evidence>
<dbReference type="EMBL" id="CP013015">
    <property type="protein sequence ID" value="AMM41819.1"/>
    <property type="molecule type" value="Genomic_DNA"/>
</dbReference>
<dbReference type="InterPro" id="IPR003593">
    <property type="entry name" value="AAA+_ATPase"/>
</dbReference>
<dbReference type="Pfam" id="PF02954">
    <property type="entry name" value="HTH_8"/>
    <property type="match status" value="1"/>
</dbReference>
<accession>A0A7U4THG4</accession>
<dbReference type="Proteomes" id="UP000070560">
    <property type="component" value="Chromosome"/>
</dbReference>
<dbReference type="InterPro" id="IPR025943">
    <property type="entry name" value="Sigma_54_int_dom_ATP-bd_2"/>
</dbReference>
<evidence type="ECO:0000256" key="7">
    <source>
        <dbReference type="PROSITE-ProRule" id="PRU00169"/>
    </source>
</evidence>
<dbReference type="SUPFAM" id="SSF52172">
    <property type="entry name" value="CheY-like"/>
    <property type="match status" value="1"/>
</dbReference>
<dbReference type="Gene3D" id="1.10.10.60">
    <property type="entry name" value="Homeodomain-like"/>
    <property type="match status" value="1"/>
</dbReference>
<dbReference type="PROSITE" id="PS50045">
    <property type="entry name" value="SIGMA54_INTERACT_4"/>
    <property type="match status" value="1"/>
</dbReference>
<evidence type="ECO:0000256" key="5">
    <source>
        <dbReference type="ARBA" id="ARBA00023159"/>
    </source>
</evidence>
<dbReference type="InterPro" id="IPR011006">
    <property type="entry name" value="CheY-like_superfamily"/>
</dbReference>
<evidence type="ECO:0000259" key="9">
    <source>
        <dbReference type="PROSITE" id="PS50110"/>
    </source>
</evidence>
<dbReference type="GO" id="GO:0000160">
    <property type="term" value="P:phosphorelay signal transduction system"/>
    <property type="evidence" value="ECO:0007669"/>
    <property type="project" value="InterPro"/>
</dbReference>
<organism evidence="10 11">
    <name type="scientific">Desulfofervidus auxilii</name>
    <dbReference type="NCBI Taxonomy" id="1621989"/>
    <lineage>
        <taxon>Bacteria</taxon>
        <taxon>Pseudomonadati</taxon>
        <taxon>Thermodesulfobacteriota</taxon>
        <taxon>Candidatus Desulfofervidia</taxon>
        <taxon>Candidatus Desulfofervidales</taxon>
        <taxon>Candidatus Desulfofervidaceae</taxon>
        <taxon>Candidatus Desulfofervidus</taxon>
    </lineage>
</organism>
<name>A0A7U4THG4_DESA2</name>
<dbReference type="Gene3D" id="3.40.50.2300">
    <property type="match status" value="1"/>
</dbReference>
<dbReference type="SMART" id="SM00448">
    <property type="entry name" value="REC"/>
    <property type="match status" value="1"/>
</dbReference>
<dbReference type="InterPro" id="IPR058031">
    <property type="entry name" value="AAA_lid_NorR"/>
</dbReference>
<dbReference type="Gene3D" id="1.10.8.60">
    <property type="match status" value="1"/>
</dbReference>
<dbReference type="InterPro" id="IPR001789">
    <property type="entry name" value="Sig_transdc_resp-reg_receiver"/>
</dbReference>
<dbReference type="PROSITE" id="PS50110">
    <property type="entry name" value="RESPONSE_REGULATORY"/>
    <property type="match status" value="1"/>
</dbReference>
<dbReference type="GO" id="GO:0043565">
    <property type="term" value="F:sequence-specific DNA binding"/>
    <property type="evidence" value="ECO:0007669"/>
    <property type="project" value="InterPro"/>
</dbReference>
<evidence type="ECO:0000256" key="4">
    <source>
        <dbReference type="ARBA" id="ARBA00023125"/>
    </source>
</evidence>
<evidence type="ECO:0000256" key="6">
    <source>
        <dbReference type="ARBA" id="ARBA00023163"/>
    </source>
</evidence>
<dbReference type="Pfam" id="PF00158">
    <property type="entry name" value="Sigma54_activat"/>
    <property type="match status" value="1"/>
</dbReference>
<dbReference type="KEGG" id="daw:HS1_002027"/>
<feature type="domain" description="Response regulatory" evidence="9">
    <location>
        <begin position="5"/>
        <end position="118"/>
    </location>
</feature>
<dbReference type="InterPro" id="IPR002197">
    <property type="entry name" value="HTH_Fis"/>
</dbReference>
<proteinExistence type="predicted"/>
<evidence type="ECO:0000256" key="1">
    <source>
        <dbReference type="ARBA" id="ARBA00022741"/>
    </source>
</evidence>
<sequence length="454" mass="52051">MRMPKILVVDDELSARESLRMILSKDYKLLLASSGQEAFQIMQKEECDIVLLDILMPGMDGFEILKEMRKTYPHLTIIMITAVDTAKAALEAINLGAYHYITKPFDVHEIKSIVKKALSEKLVSYTTPQIIGKSREIKEVLDIVKRISQSKAPVLILGESGTGKELIARAIHFQSPRKHKPFIVMNCAAIPDNLIESELFGYEKGAFTDAKERRLGRFELADGGTLFMDEIADLSPSTQAKVLRFLQFQEFMRVGGSKTIKINVRFIAATNKDLKKAVQDGKFREDLYYRIKVIPIYIPPLRERKEDIPLLVNHFIKKISQKEKKEIKGISKEALDYFIRYDWPGNVRELENMVERIIAFSTSDFITEEDLPEELKLAKPSKLIPSRLKDNKMSLLQAEKELERALIMNALKKANFVQTKAAQILGISRRILKYKMDKLNIKFPNDIKNLPNEY</sequence>
<dbReference type="Pfam" id="PF00072">
    <property type="entry name" value="Response_reg"/>
    <property type="match status" value="1"/>
</dbReference>
<evidence type="ECO:0000256" key="3">
    <source>
        <dbReference type="ARBA" id="ARBA00023015"/>
    </source>
</evidence>
<dbReference type="FunFam" id="1.10.8.60:FF:000014">
    <property type="entry name" value="DNA-binding transcriptional regulator NtrC"/>
    <property type="match status" value="1"/>
</dbReference>
<dbReference type="PANTHER" id="PTHR32071">
    <property type="entry name" value="TRANSCRIPTIONAL REGULATORY PROTEIN"/>
    <property type="match status" value="1"/>
</dbReference>
<gene>
    <name evidence="10" type="ORF">HS1_002027</name>
</gene>
<evidence type="ECO:0000313" key="10">
    <source>
        <dbReference type="EMBL" id="AMM41819.1"/>
    </source>
</evidence>
<dbReference type="SUPFAM" id="SSF46689">
    <property type="entry name" value="Homeodomain-like"/>
    <property type="match status" value="1"/>
</dbReference>
<feature type="domain" description="Sigma-54 factor interaction" evidence="8">
    <location>
        <begin position="130"/>
        <end position="359"/>
    </location>
</feature>
<dbReference type="PROSITE" id="PS00675">
    <property type="entry name" value="SIGMA54_INTERACT_1"/>
    <property type="match status" value="1"/>
</dbReference>
<protein>
    <submittedName>
        <fullName evidence="10">Acetoacetate metabolism regulatory protein AtoC</fullName>
    </submittedName>
</protein>
<dbReference type="Gene3D" id="3.40.50.300">
    <property type="entry name" value="P-loop containing nucleotide triphosphate hydrolases"/>
    <property type="match status" value="1"/>
</dbReference>
<dbReference type="PROSITE" id="PS00688">
    <property type="entry name" value="SIGMA54_INTERACT_3"/>
    <property type="match status" value="1"/>
</dbReference>
<dbReference type="PRINTS" id="PR01590">
    <property type="entry name" value="HTHFIS"/>
</dbReference>
<reference evidence="10 11" key="1">
    <citation type="submission" date="2015-10" db="EMBL/GenBank/DDBJ databases">
        <title>Candidatus Desulfofervidus auxilii, a hydrogenotrophic sulfate-reducing bacterium involved in the thermophilic anaerobic oxidation of methane.</title>
        <authorList>
            <person name="Krukenberg V."/>
            <person name="Richter M."/>
            <person name="Wegener G."/>
        </authorList>
    </citation>
    <scope>NUCLEOTIDE SEQUENCE [LARGE SCALE GENOMIC DNA]</scope>
    <source>
        <strain evidence="10 11">HS1</strain>
    </source>
</reference>
<dbReference type="PROSITE" id="PS00676">
    <property type="entry name" value="SIGMA54_INTERACT_2"/>
    <property type="match status" value="1"/>
</dbReference>
<dbReference type="InterPro" id="IPR002078">
    <property type="entry name" value="Sigma_54_int"/>
</dbReference>
<dbReference type="GO" id="GO:0006355">
    <property type="term" value="P:regulation of DNA-templated transcription"/>
    <property type="evidence" value="ECO:0007669"/>
    <property type="project" value="InterPro"/>
</dbReference>
<keyword evidence="7" id="KW-0597">Phosphoprotein</keyword>
<dbReference type="InterPro" id="IPR025944">
    <property type="entry name" value="Sigma_54_int_dom_CS"/>
</dbReference>
<dbReference type="CDD" id="cd00009">
    <property type="entry name" value="AAA"/>
    <property type="match status" value="1"/>
</dbReference>
<keyword evidence="1" id="KW-0547">Nucleotide-binding</keyword>
<feature type="modified residue" description="4-aspartylphosphate" evidence="7">
    <location>
        <position position="53"/>
    </location>
</feature>
<dbReference type="InterPro" id="IPR025662">
    <property type="entry name" value="Sigma_54_int_dom_ATP-bd_1"/>
</dbReference>
<evidence type="ECO:0000313" key="11">
    <source>
        <dbReference type="Proteomes" id="UP000070560"/>
    </source>
</evidence>
<keyword evidence="6" id="KW-0804">Transcription</keyword>
<dbReference type="AlphaFoldDB" id="A0A7U4THG4"/>